<proteinExistence type="predicted"/>
<feature type="transmembrane region" description="Helical" evidence="2">
    <location>
        <begin position="12"/>
        <end position="32"/>
    </location>
</feature>
<dbReference type="EMBL" id="JAWZYT010003579">
    <property type="protein sequence ID" value="KAK4297724.1"/>
    <property type="molecule type" value="Genomic_DNA"/>
</dbReference>
<keyword evidence="4" id="KW-1185">Reference proteome</keyword>
<feature type="transmembrane region" description="Helical" evidence="2">
    <location>
        <begin position="44"/>
        <end position="66"/>
    </location>
</feature>
<name>A0AAE1TWJ3_9EUCA</name>
<organism evidence="3 4">
    <name type="scientific">Petrolisthes manimaculis</name>
    <dbReference type="NCBI Taxonomy" id="1843537"/>
    <lineage>
        <taxon>Eukaryota</taxon>
        <taxon>Metazoa</taxon>
        <taxon>Ecdysozoa</taxon>
        <taxon>Arthropoda</taxon>
        <taxon>Crustacea</taxon>
        <taxon>Multicrustacea</taxon>
        <taxon>Malacostraca</taxon>
        <taxon>Eumalacostraca</taxon>
        <taxon>Eucarida</taxon>
        <taxon>Decapoda</taxon>
        <taxon>Pleocyemata</taxon>
        <taxon>Anomura</taxon>
        <taxon>Galatheoidea</taxon>
        <taxon>Porcellanidae</taxon>
        <taxon>Petrolisthes</taxon>
    </lineage>
</organism>
<protein>
    <submittedName>
        <fullName evidence="3">Uncharacterized protein</fullName>
    </submittedName>
</protein>
<dbReference type="Proteomes" id="UP001292094">
    <property type="component" value="Unassembled WGS sequence"/>
</dbReference>
<dbReference type="AlphaFoldDB" id="A0AAE1TWJ3"/>
<feature type="compositionally biased region" description="Polar residues" evidence="1">
    <location>
        <begin position="237"/>
        <end position="250"/>
    </location>
</feature>
<keyword evidence="2" id="KW-0812">Transmembrane</keyword>
<accession>A0AAE1TWJ3</accession>
<feature type="compositionally biased region" description="Polar residues" evidence="1">
    <location>
        <begin position="200"/>
        <end position="209"/>
    </location>
</feature>
<reference evidence="3" key="1">
    <citation type="submission" date="2023-11" db="EMBL/GenBank/DDBJ databases">
        <title>Genome assemblies of two species of porcelain crab, Petrolisthes cinctipes and Petrolisthes manimaculis (Anomura: Porcellanidae).</title>
        <authorList>
            <person name="Angst P."/>
        </authorList>
    </citation>
    <scope>NUCLEOTIDE SEQUENCE</scope>
    <source>
        <strain evidence="3">PB745_02</strain>
        <tissue evidence="3">Gill</tissue>
    </source>
</reference>
<feature type="compositionally biased region" description="Low complexity" evidence="1">
    <location>
        <begin position="225"/>
        <end position="236"/>
    </location>
</feature>
<keyword evidence="2" id="KW-1133">Transmembrane helix</keyword>
<keyword evidence="2" id="KW-0472">Membrane</keyword>
<evidence type="ECO:0000256" key="2">
    <source>
        <dbReference type="SAM" id="Phobius"/>
    </source>
</evidence>
<evidence type="ECO:0000313" key="3">
    <source>
        <dbReference type="EMBL" id="KAK4297724.1"/>
    </source>
</evidence>
<feature type="region of interest" description="Disordered" evidence="1">
    <location>
        <begin position="100"/>
        <end position="250"/>
    </location>
</feature>
<comment type="caution">
    <text evidence="3">The sequence shown here is derived from an EMBL/GenBank/DDBJ whole genome shotgun (WGS) entry which is preliminary data.</text>
</comment>
<sequence>MVLWVVRLSASLGILGGAFLFSGVSVLTNSFGQNHRTAQGPGKTSGIVFLAIGCLSLVLSAGLGYYGCRKRKKKEDDECSDSGARTLHFTPALSTTADVFPWPSTPSHQNLPSGSPYVTPTVNEPVLASSNSGEHKPGVPYSTPAAGEPAFESTYLPPQEEPPPQPGPSSGAGALVRSSQRSRRANAPMLTKQRAVLSTDCFSAASSPVKQEPPEPLPATDNGVAAAAAAATATATSRSLDPSSALSPVS</sequence>
<feature type="compositionally biased region" description="Polar residues" evidence="1">
    <location>
        <begin position="105"/>
        <end position="132"/>
    </location>
</feature>
<evidence type="ECO:0000256" key="1">
    <source>
        <dbReference type="SAM" id="MobiDB-lite"/>
    </source>
</evidence>
<gene>
    <name evidence="3" type="ORF">Pmani_029875</name>
</gene>
<evidence type="ECO:0000313" key="4">
    <source>
        <dbReference type="Proteomes" id="UP001292094"/>
    </source>
</evidence>